<dbReference type="GO" id="GO:0045454">
    <property type="term" value="P:cell redox homeostasis"/>
    <property type="evidence" value="ECO:0007669"/>
    <property type="project" value="TreeGrafter"/>
</dbReference>
<dbReference type="Gene3D" id="3.40.30.10">
    <property type="entry name" value="Glutaredoxin"/>
    <property type="match status" value="1"/>
</dbReference>
<comment type="caution">
    <text evidence="8">The sequence shown here is derived from an EMBL/GenBank/DDBJ whole genome shotgun (WGS) entry which is preliminary data.</text>
</comment>
<feature type="active site" description="Cysteine sulfenic acid (-SOH) intermediate" evidence="5">
    <location>
        <position position="48"/>
    </location>
</feature>
<name>A0A8J6IV94_9ALTE</name>
<dbReference type="GO" id="GO:0008379">
    <property type="term" value="F:thioredoxin peroxidase activity"/>
    <property type="evidence" value="ECO:0007669"/>
    <property type="project" value="InterPro"/>
</dbReference>
<dbReference type="EC" id="1.11.1.27" evidence="6"/>
<dbReference type="PROSITE" id="PS51352">
    <property type="entry name" value="THIOREDOXIN_2"/>
    <property type="match status" value="1"/>
</dbReference>
<keyword evidence="4 6" id="KW-0676">Redox-active center</keyword>
<proteinExistence type="inferred from homology"/>
<evidence type="ECO:0000256" key="3">
    <source>
        <dbReference type="ARBA" id="ARBA00023002"/>
    </source>
</evidence>
<evidence type="ECO:0000256" key="5">
    <source>
        <dbReference type="PIRSR" id="PIRSR637944-1"/>
    </source>
</evidence>
<evidence type="ECO:0000256" key="2">
    <source>
        <dbReference type="ARBA" id="ARBA00022862"/>
    </source>
</evidence>
<dbReference type="InterPro" id="IPR013740">
    <property type="entry name" value="Redoxin"/>
</dbReference>
<evidence type="ECO:0000256" key="6">
    <source>
        <dbReference type="RuleBase" id="RU366011"/>
    </source>
</evidence>
<dbReference type="AlphaFoldDB" id="A0A8J6IV94"/>
<dbReference type="SUPFAM" id="SSF52833">
    <property type="entry name" value="Thioredoxin-like"/>
    <property type="match status" value="1"/>
</dbReference>
<accession>A0A8J6IV94</accession>
<dbReference type="PANTHER" id="PTHR10430">
    <property type="entry name" value="PEROXIREDOXIN"/>
    <property type="match status" value="1"/>
</dbReference>
<reference evidence="8" key="2">
    <citation type="submission" date="2020-08" db="EMBL/GenBank/DDBJ databases">
        <authorList>
            <person name="Lai Q."/>
        </authorList>
    </citation>
    <scope>NUCLEOTIDE SEQUENCE</scope>
    <source>
        <strain evidence="8">S27-2</strain>
    </source>
</reference>
<comment type="catalytic activity">
    <reaction evidence="6">
        <text>a hydroperoxide + 2 glutathione = an alcohol + glutathione disulfide + H2O</text>
        <dbReference type="Rhea" id="RHEA:62632"/>
        <dbReference type="ChEBI" id="CHEBI:15377"/>
        <dbReference type="ChEBI" id="CHEBI:30879"/>
        <dbReference type="ChEBI" id="CHEBI:35924"/>
        <dbReference type="ChEBI" id="CHEBI:57925"/>
        <dbReference type="ChEBI" id="CHEBI:58297"/>
        <dbReference type="EC" id="1.11.1.27"/>
    </reaction>
</comment>
<dbReference type="InterPro" id="IPR036249">
    <property type="entry name" value="Thioredoxin-like_sf"/>
</dbReference>
<dbReference type="Pfam" id="PF08534">
    <property type="entry name" value="Redoxin"/>
    <property type="match status" value="1"/>
</dbReference>
<dbReference type="PANTHER" id="PTHR10430:SF16">
    <property type="entry name" value="PEROXIREDOXIN-5, MITOCHONDRIAL"/>
    <property type="match status" value="1"/>
</dbReference>
<reference evidence="8" key="1">
    <citation type="journal article" date="2018" name="Int. J. Syst. Evol. Microbiol.">
        <title>Neptunicella marina gen. nov., sp. nov., isolated from surface seawater.</title>
        <authorList>
            <person name="Liu X."/>
            <person name="Lai Q."/>
            <person name="Du Y."/>
            <person name="Zhang X."/>
            <person name="Liu Z."/>
            <person name="Sun F."/>
            <person name="Shao Z."/>
        </authorList>
    </citation>
    <scope>NUCLEOTIDE SEQUENCE</scope>
    <source>
        <strain evidence="8">S27-2</strain>
    </source>
</reference>
<evidence type="ECO:0000313" key="8">
    <source>
        <dbReference type="EMBL" id="MBC3766470.1"/>
    </source>
</evidence>
<dbReference type="CDD" id="cd03013">
    <property type="entry name" value="PRX5_like"/>
    <property type="match status" value="1"/>
</dbReference>
<keyword evidence="1 6" id="KW-0575">Peroxidase</keyword>
<dbReference type="RefSeq" id="WP_186507001.1">
    <property type="nucleotide sequence ID" value="NZ_JACNEP010000008.1"/>
</dbReference>
<protein>
    <recommendedName>
        <fullName evidence="6">Glutathione-dependent peroxiredoxin</fullName>
        <ecNumber evidence="6">1.11.1.27</ecNumber>
    </recommendedName>
</protein>
<keyword evidence="2 6" id="KW-0049">Antioxidant</keyword>
<keyword evidence="3 6" id="KW-0560">Oxidoreductase</keyword>
<sequence length="157" mass="17016">MISVGDTLPDVTFSLRENDDITNPTTRELCNGKKVLIFAVPGAFTPTCSNAHLPGYVTLADKFFDKGIDQIICVAVNDAFVMQAWGKQQNADHITMLADGAGDFAKAIGLETDTGAFGGIRSKRYAMLVENNIVKQLQVEKPKSFEVSSAENMLSLI</sequence>
<dbReference type="FunFam" id="3.40.30.10:FF:000020">
    <property type="entry name" value="Peroxiredoxin"/>
    <property type="match status" value="1"/>
</dbReference>
<feature type="domain" description="Thioredoxin" evidence="7">
    <location>
        <begin position="2"/>
        <end position="157"/>
    </location>
</feature>
<evidence type="ECO:0000259" key="7">
    <source>
        <dbReference type="PROSITE" id="PS51352"/>
    </source>
</evidence>
<dbReference type="InterPro" id="IPR013766">
    <property type="entry name" value="Thioredoxin_domain"/>
</dbReference>
<evidence type="ECO:0000256" key="4">
    <source>
        <dbReference type="ARBA" id="ARBA00023284"/>
    </source>
</evidence>
<evidence type="ECO:0000256" key="1">
    <source>
        <dbReference type="ARBA" id="ARBA00022559"/>
    </source>
</evidence>
<dbReference type="GO" id="GO:0034599">
    <property type="term" value="P:cellular response to oxidative stress"/>
    <property type="evidence" value="ECO:0007669"/>
    <property type="project" value="InterPro"/>
</dbReference>
<dbReference type="GO" id="GO:0042744">
    <property type="term" value="P:hydrogen peroxide catabolic process"/>
    <property type="evidence" value="ECO:0007669"/>
    <property type="project" value="TreeGrafter"/>
</dbReference>
<dbReference type="InterPro" id="IPR037944">
    <property type="entry name" value="PRX5-like"/>
</dbReference>
<gene>
    <name evidence="8" type="ORF">H8B19_11330</name>
</gene>
<comment type="function">
    <text evidence="6">Thiol-specific peroxidase that catalyzes the reduction of hydrogen peroxide and organic hydroperoxides to water and alcohols, respectively. Plays a role in cell protection against oxidative stress by detoxifying peroxides.</text>
</comment>
<comment type="similarity">
    <text evidence="6">Belongs to the peroxiredoxin family. Prx5 subfamily.</text>
</comment>
<dbReference type="Proteomes" id="UP000601768">
    <property type="component" value="Unassembled WGS sequence"/>
</dbReference>
<evidence type="ECO:0000313" key="9">
    <source>
        <dbReference type="Proteomes" id="UP000601768"/>
    </source>
</evidence>
<organism evidence="8 9">
    <name type="scientific">Neptunicella marina</name>
    <dbReference type="NCBI Taxonomy" id="2125989"/>
    <lineage>
        <taxon>Bacteria</taxon>
        <taxon>Pseudomonadati</taxon>
        <taxon>Pseudomonadota</taxon>
        <taxon>Gammaproteobacteria</taxon>
        <taxon>Alteromonadales</taxon>
        <taxon>Alteromonadaceae</taxon>
        <taxon>Neptunicella</taxon>
    </lineage>
</organism>
<dbReference type="GO" id="GO:0005737">
    <property type="term" value="C:cytoplasm"/>
    <property type="evidence" value="ECO:0007669"/>
    <property type="project" value="TreeGrafter"/>
</dbReference>
<dbReference type="EMBL" id="JACNEP010000008">
    <property type="protein sequence ID" value="MBC3766470.1"/>
    <property type="molecule type" value="Genomic_DNA"/>
</dbReference>
<keyword evidence="9" id="KW-1185">Reference proteome</keyword>